<dbReference type="InterPro" id="IPR032566">
    <property type="entry name" value="Znf-C2HE"/>
</dbReference>
<sequence>MTMPLLLTIRDALMLISHLFRCYFAGRQPLLTTIASPSLATSPLTTVTITKTGKFTAPSNAQHIPSKKVFATQTKDSSISYSGLYSAVPENVTGNSTSSAEKSKNRSGRTFVNPNFDKDANCVFPGQDYVKRNGRQGRQQQYQSSQQAVHHFYHYMSNKNPDFKQYKPFYPSPQSKERHDRKSVFLPYVKDIDAIPEDVRYWHDEKHFIIKDRFPKSTVHLLVMPRVQIEKLYNLSGEEGIATVKGLKERGEWLIQRLKTDFPHLSFTMGFHTFPSMLQIHLHVISTDFCGASMRTPWHFNSFTTEYFIHPEDMLRFLEKRRSFQLARHEVLQYKKKNLAPLKCNQCETYPANMYELKKHLGEHLQQQMLLANCQSA</sequence>
<dbReference type="Pfam" id="PF11969">
    <property type="entry name" value="DcpS_C"/>
    <property type="match status" value="1"/>
</dbReference>
<dbReference type="AlphaFoldDB" id="A0A1Y2GWR6"/>
<keyword evidence="4" id="KW-1185">Reference proteome</keyword>
<gene>
    <name evidence="3" type="ORF">BCR41DRAFT_419681</name>
</gene>
<evidence type="ECO:0000313" key="3">
    <source>
        <dbReference type="EMBL" id="ORZ26705.1"/>
    </source>
</evidence>
<dbReference type="GO" id="GO:0033699">
    <property type="term" value="F:DNA 5'-adenosine monophosphate hydrolase activity"/>
    <property type="evidence" value="ECO:0007669"/>
    <property type="project" value="TreeGrafter"/>
</dbReference>
<dbReference type="Gene3D" id="3.30.428.10">
    <property type="entry name" value="HIT-like"/>
    <property type="match status" value="1"/>
</dbReference>
<dbReference type="OrthoDB" id="3512845at2759"/>
<proteinExistence type="predicted"/>
<dbReference type="GO" id="GO:1990165">
    <property type="term" value="F:single-strand break-containing DNA binding"/>
    <property type="evidence" value="ECO:0007669"/>
    <property type="project" value="TreeGrafter"/>
</dbReference>
<dbReference type="SUPFAM" id="SSF54197">
    <property type="entry name" value="HIT-like"/>
    <property type="match status" value="1"/>
</dbReference>
<protein>
    <submittedName>
        <fullName evidence="3">HIT-like domain-containing protein</fullName>
    </submittedName>
</protein>
<dbReference type="GO" id="GO:0005634">
    <property type="term" value="C:nucleus"/>
    <property type="evidence" value="ECO:0007669"/>
    <property type="project" value="TreeGrafter"/>
</dbReference>
<dbReference type="Proteomes" id="UP000193648">
    <property type="component" value="Unassembled WGS sequence"/>
</dbReference>
<dbReference type="InterPro" id="IPR036265">
    <property type="entry name" value="HIT-like_sf"/>
</dbReference>
<evidence type="ECO:0000259" key="2">
    <source>
        <dbReference type="Pfam" id="PF16278"/>
    </source>
</evidence>
<evidence type="ECO:0000313" key="4">
    <source>
        <dbReference type="Proteomes" id="UP000193648"/>
    </source>
</evidence>
<dbReference type="InParanoid" id="A0A1Y2GWR6"/>
<dbReference type="RefSeq" id="XP_021884468.1">
    <property type="nucleotide sequence ID" value="XM_022029797.1"/>
</dbReference>
<reference evidence="3 4" key="1">
    <citation type="submission" date="2016-07" db="EMBL/GenBank/DDBJ databases">
        <title>Pervasive Adenine N6-methylation of Active Genes in Fungi.</title>
        <authorList>
            <consortium name="DOE Joint Genome Institute"/>
            <person name="Mondo S.J."/>
            <person name="Dannebaum R.O."/>
            <person name="Kuo R.C."/>
            <person name="Labutti K."/>
            <person name="Haridas S."/>
            <person name="Kuo A."/>
            <person name="Salamov A."/>
            <person name="Ahrendt S.R."/>
            <person name="Lipzen A."/>
            <person name="Sullivan W."/>
            <person name="Andreopoulos W.B."/>
            <person name="Clum A."/>
            <person name="Lindquist E."/>
            <person name="Daum C."/>
            <person name="Ramamoorthy G.K."/>
            <person name="Gryganskyi A."/>
            <person name="Culley D."/>
            <person name="Magnuson J.K."/>
            <person name="James T.Y."/>
            <person name="O'Malley M.A."/>
            <person name="Stajich J.E."/>
            <person name="Spatafora J.W."/>
            <person name="Visel A."/>
            <person name="Grigoriev I.V."/>
        </authorList>
    </citation>
    <scope>NUCLEOTIDE SEQUENCE [LARGE SCALE GENOMIC DNA]</scope>
    <source>
        <strain evidence="3 4">NRRL 3116</strain>
    </source>
</reference>
<organism evidence="3 4">
    <name type="scientific">Lobosporangium transversale</name>
    <dbReference type="NCBI Taxonomy" id="64571"/>
    <lineage>
        <taxon>Eukaryota</taxon>
        <taxon>Fungi</taxon>
        <taxon>Fungi incertae sedis</taxon>
        <taxon>Mucoromycota</taxon>
        <taxon>Mortierellomycotina</taxon>
        <taxon>Mortierellomycetes</taxon>
        <taxon>Mortierellales</taxon>
        <taxon>Mortierellaceae</taxon>
        <taxon>Lobosporangium</taxon>
    </lineage>
</organism>
<evidence type="ECO:0000256" key="1">
    <source>
        <dbReference type="SAM" id="MobiDB-lite"/>
    </source>
</evidence>
<dbReference type="EMBL" id="MCFF01000006">
    <property type="protein sequence ID" value="ORZ26705.1"/>
    <property type="molecule type" value="Genomic_DNA"/>
</dbReference>
<dbReference type="STRING" id="64571.A0A1Y2GWR6"/>
<dbReference type="PANTHER" id="PTHR12486">
    <property type="entry name" value="APRATAXIN-RELATED"/>
    <property type="match status" value="1"/>
</dbReference>
<dbReference type="GO" id="GO:0003697">
    <property type="term" value="F:single-stranded DNA binding"/>
    <property type="evidence" value="ECO:0007669"/>
    <property type="project" value="TreeGrafter"/>
</dbReference>
<feature type="region of interest" description="Disordered" evidence="1">
    <location>
        <begin position="92"/>
        <end position="113"/>
    </location>
</feature>
<dbReference type="PANTHER" id="PTHR12486:SF4">
    <property type="entry name" value="APRATAXIN"/>
    <property type="match status" value="1"/>
</dbReference>
<dbReference type="Pfam" id="PF16278">
    <property type="entry name" value="zf-C2HE"/>
    <property type="match status" value="1"/>
</dbReference>
<comment type="caution">
    <text evidence="3">The sequence shown here is derived from an EMBL/GenBank/DDBJ whole genome shotgun (WGS) entry which is preliminary data.</text>
</comment>
<dbReference type="GO" id="GO:0030983">
    <property type="term" value="F:mismatched DNA binding"/>
    <property type="evidence" value="ECO:0007669"/>
    <property type="project" value="TreeGrafter"/>
</dbReference>
<dbReference type="GO" id="GO:0000012">
    <property type="term" value="P:single strand break repair"/>
    <property type="evidence" value="ECO:0007669"/>
    <property type="project" value="TreeGrafter"/>
</dbReference>
<accession>A0A1Y2GWR6</accession>
<name>A0A1Y2GWR6_9FUNG</name>
<dbReference type="GeneID" id="33571640"/>
<feature type="domain" description="Aprataxin C2HE/C2H2/C2HC zinc finger" evidence="2">
    <location>
        <begin position="304"/>
        <end position="367"/>
    </location>
</feature>
<dbReference type="GO" id="GO:0003725">
    <property type="term" value="F:double-stranded RNA binding"/>
    <property type="evidence" value="ECO:0007669"/>
    <property type="project" value="TreeGrafter"/>
</dbReference>